<dbReference type="Proteomes" id="UP000242638">
    <property type="component" value="Unassembled WGS sequence"/>
</dbReference>
<evidence type="ECO:0000256" key="2">
    <source>
        <dbReference type="ARBA" id="ARBA00022729"/>
    </source>
</evidence>
<name>A0A3P9NAS0_POERE</name>
<dbReference type="InterPro" id="IPR020350">
    <property type="entry name" value="Chemokine-like_TAFA"/>
</dbReference>
<evidence type="ECO:0000256" key="3">
    <source>
        <dbReference type="SAM" id="MobiDB-lite"/>
    </source>
</evidence>
<dbReference type="PANTHER" id="PTHR31770">
    <property type="entry name" value="CHEMOKINE-LIKE PROTEIN TAFA FAMILY MEMBER"/>
    <property type="match status" value="1"/>
</dbReference>
<protein>
    <submittedName>
        <fullName evidence="5">TAFA chemokine like family member 3</fullName>
    </submittedName>
</protein>
<reference evidence="5" key="2">
    <citation type="submission" date="2025-08" db="UniProtKB">
        <authorList>
            <consortium name="Ensembl"/>
        </authorList>
    </citation>
    <scope>IDENTIFICATION</scope>
    <source>
        <strain evidence="5">Guanapo</strain>
    </source>
</reference>
<proteinExistence type="inferred from homology"/>
<organism evidence="5 6">
    <name type="scientific">Poecilia reticulata</name>
    <name type="common">Guppy</name>
    <name type="synonym">Acanthophacelus reticulatus</name>
    <dbReference type="NCBI Taxonomy" id="8081"/>
    <lineage>
        <taxon>Eukaryota</taxon>
        <taxon>Metazoa</taxon>
        <taxon>Chordata</taxon>
        <taxon>Craniata</taxon>
        <taxon>Vertebrata</taxon>
        <taxon>Euteleostomi</taxon>
        <taxon>Actinopterygii</taxon>
        <taxon>Neopterygii</taxon>
        <taxon>Teleostei</taxon>
        <taxon>Neoteleostei</taxon>
        <taxon>Acanthomorphata</taxon>
        <taxon>Ovalentaria</taxon>
        <taxon>Atherinomorphae</taxon>
        <taxon>Cyprinodontiformes</taxon>
        <taxon>Poeciliidae</taxon>
        <taxon>Poeciliinae</taxon>
        <taxon>Poecilia</taxon>
    </lineage>
</organism>
<feature type="region of interest" description="Disordered" evidence="3">
    <location>
        <begin position="28"/>
        <end position="57"/>
    </location>
</feature>
<dbReference type="GeneTree" id="ENSGT00940000155644"/>
<reference evidence="6" key="1">
    <citation type="submission" date="2013-11" db="EMBL/GenBank/DDBJ databases">
        <title>The genomic landscape of the Guanapo guppy.</title>
        <authorList>
            <person name="Kuenstner A."/>
            <person name="Dreyer C."/>
        </authorList>
    </citation>
    <scope>NUCLEOTIDE SEQUENCE</scope>
    <source>
        <strain evidence="6">Guanapo</strain>
    </source>
</reference>
<accession>A0A3P9NAS0</accession>
<evidence type="ECO:0000313" key="6">
    <source>
        <dbReference type="Proteomes" id="UP000242638"/>
    </source>
</evidence>
<dbReference type="Ensembl" id="ENSPRET00000006738.1">
    <property type="protein sequence ID" value="ENSPREP00000006651.1"/>
    <property type="gene ID" value="ENSPREG00000004606.1"/>
</dbReference>
<evidence type="ECO:0000313" key="5">
    <source>
        <dbReference type="Ensembl" id="ENSPREP00000006651.1"/>
    </source>
</evidence>
<keyword evidence="6" id="KW-1185">Reference proteome</keyword>
<feature type="signal peptide" evidence="4">
    <location>
        <begin position="1"/>
        <end position="23"/>
    </location>
</feature>
<reference evidence="5" key="3">
    <citation type="submission" date="2025-09" db="UniProtKB">
        <authorList>
            <consortium name="Ensembl"/>
        </authorList>
    </citation>
    <scope>IDENTIFICATION</scope>
    <source>
        <strain evidence="5">Guanapo</strain>
    </source>
</reference>
<keyword evidence="2 4" id="KW-0732">Signal</keyword>
<comment type="similarity">
    <text evidence="1">Belongs to the TAFA family.</text>
</comment>
<dbReference type="Pfam" id="PF12020">
    <property type="entry name" value="TAFA"/>
    <property type="match status" value="1"/>
</dbReference>
<sequence>MIKLTQQLLWGFILLCTVNLSIQQVSSGNQTSRGQRGKHQPGQTNTHPAGLIRAPGQRPAGLEQSSVKAQASLDPPYMFYDAISHSAVVVLFLFVCLQRSSQERTGTCEVVAAHRCCNKNKIEERSQTVKCSCFPGQVAGTTRALPSCVEASIVRQKWWCKMEPCLQEEECRVLPDLTGWSCISGNKVKTTKVRRGPALV</sequence>
<evidence type="ECO:0000256" key="1">
    <source>
        <dbReference type="ARBA" id="ARBA00006101"/>
    </source>
</evidence>
<dbReference type="STRING" id="8081.ENSPREP00000006651"/>
<dbReference type="InterPro" id="IPR051743">
    <property type="entry name" value="TAFA_chemokine-like"/>
</dbReference>
<evidence type="ECO:0000256" key="4">
    <source>
        <dbReference type="SAM" id="SignalP"/>
    </source>
</evidence>
<feature type="chain" id="PRO_5018019918" evidence="4">
    <location>
        <begin position="24"/>
        <end position="200"/>
    </location>
</feature>
<dbReference type="PANTHER" id="PTHR31770:SF7">
    <property type="entry name" value="CHEMOKINE-LIKE PROTEIN TAFA-4"/>
    <property type="match status" value="1"/>
</dbReference>
<dbReference type="GO" id="GO:0005615">
    <property type="term" value="C:extracellular space"/>
    <property type="evidence" value="ECO:0007669"/>
    <property type="project" value="TreeGrafter"/>
</dbReference>
<dbReference type="GO" id="GO:0048018">
    <property type="term" value="F:receptor ligand activity"/>
    <property type="evidence" value="ECO:0007669"/>
    <property type="project" value="TreeGrafter"/>
</dbReference>
<dbReference type="AlphaFoldDB" id="A0A3P9NAS0"/>